<sequence>HRALQFYSRLDGSVNFKQLILKHQDAYQAGSVYPDAFYPSICKEGRYHDVSEDTHWAPFLNTSVNYIRSNYPQPWGEDTEKLVAFLFGIASHMVADVSWHSLGIEQGFLRTMGSIDFHGSYADAHSVGDF</sequence>
<dbReference type="GO" id="GO:0005615">
    <property type="term" value="C:extracellular space"/>
    <property type="evidence" value="ECO:0007669"/>
    <property type="project" value="TreeGrafter"/>
</dbReference>
<comment type="caution">
    <text evidence="2">The sequence shown here is derived from an EMBL/GenBank/DDBJ whole genome shotgun (WGS) entry which is preliminary data.</text>
</comment>
<evidence type="ECO:0000313" key="2">
    <source>
        <dbReference type="EMBL" id="KAJ1204292.1"/>
    </source>
</evidence>
<gene>
    <name evidence="2" type="ORF">NDU88_008073</name>
</gene>
<keyword evidence="3" id="KW-1185">Reference proteome</keyword>
<dbReference type="GO" id="GO:0031012">
    <property type="term" value="C:extracellular matrix"/>
    <property type="evidence" value="ECO:0007669"/>
    <property type="project" value="TreeGrafter"/>
</dbReference>
<dbReference type="PANTHER" id="PTHR23221">
    <property type="entry name" value="GLYCOSYLPHOSPHATIDYLINOSITOL PHOSPHOLIPASE D"/>
    <property type="match status" value="1"/>
</dbReference>
<protein>
    <recommendedName>
        <fullName evidence="1">Phospholipase C/D domain-containing protein</fullName>
    </recommendedName>
</protein>
<feature type="non-terminal residue" evidence="2">
    <location>
        <position position="1"/>
    </location>
</feature>
<dbReference type="InterPro" id="IPR001028">
    <property type="entry name" value="Gprt_PLipase_D"/>
</dbReference>
<dbReference type="Pfam" id="PF00882">
    <property type="entry name" value="Zn_dep_PLPC"/>
    <property type="match status" value="1"/>
</dbReference>
<dbReference type="EMBL" id="JANPWB010000003">
    <property type="protein sequence ID" value="KAJ1204292.1"/>
    <property type="molecule type" value="Genomic_DNA"/>
</dbReference>
<dbReference type="AlphaFoldDB" id="A0AAV7VS64"/>
<dbReference type="PRINTS" id="PR00718">
    <property type="entry name" value="PHPHLIPASED"/>
</dbReference>
<evidence type="ECO:0000313" key="3">
    <source>
        <dbReference type="Proteomes" id="UP001066276"/>
    </source>
</evidence>
<feature type="non-terminal residue" evidence="2">
    <location>
        <position position="130"/>
    </location>
</feature>
<dbReference type="Proteomes" id="UP001066276">
    <property type="component" value="Chromosome 2_1"/>
</dbReference>
<dbReference type="InterPro" id="IPR029002">
    <property type="entry name" value="PLPC/GPLD1"/>
</dbReference>
<feature type="domain" description="Phospholipase C/D" evidence="1">
    <location>
        <begin position="16"/>
        <end position="126"/>
    </location>
</feature>
<organism evidence="2 3">
    <name type="scientific">Pleurodeles waltl</name>
    <name type="common">Iberian ribbed newt</name>
    <dbReference type="NCBI Taxonomy" id="8319"/>
    <lineage>
        <taxon>Eukaryota</taxon>
        <taxon>Metazoa</taxon>
        <taxon>Chordata</taxon>
        <taxon>Craniata</taxon>
        <taxon>Vertebrata</taxon>
        <taxon>Euteleostomi</taxon>
        <taxon>Amphibia</taxon>
        <taxon>Batrachia</taxon>
        <taxon>Caudata</taxon>
        <taxon>Salamandroidea</taxon>
        <taxon>Salamandridae</taxon>
        <taxon>Pleurodelinae</taxon>
        <taxon>Pleurodeles</taxon>
    </lineage>
</organism>
<dbReference type="GO" id="GO:0004621">
    <property type="term" value="F:glycosylphosphatidylinositol phospholipase D activity"/>
    <property type="evidence" value="ECO:0007669"/>
    <property type="project" value="InterPro"/>
</dbReference>
<name>A0AAV7VS64_PLEWA</name>
<proteinExistence type="predicted"/>
<accession>A0AAV7VS64</accession>
<reference evidence="2" key="1">
    <citation type="journal article" date="2022" name="bioRxiv">
        <title>Sequencing and chromosome-scale assembly of the giantPleurodeles waltlgenome.</title>
        <authorList>
            <person name="Brown T."/>
            <person name="Elewa A."/>
            <person name="Iarovenko S."/>
            <person name="Subramanian E."/>
            <person name="Araus A.J."/>
            <person name="Petzold A."/>
            <person name="Susuki M."/>
            <person name="Suzuki K.-i.T."/>
            <person name="Hayashi T."/>
            <person name="Toyoda A."/>
            <person name="Oliveira C."/>
            <person name="Osipova E."/>
            <person name="Leigh N.D."/>
            <person name="Simon A."/>
            <person name="Yun M.H."/>
        </authorList>
    </citation>
    <scope>NUCLEOTIDE SEQUENCE</scope>
    <source>
        <strain evidence="2">20211129_DDA</strain>
        <tissue evidence="2">Liver</tissue>
    </source>
</reference>
<evidence type="ECO:0000259" key="1">
    <source>
        <dbReference type="Pfam" id="PF00882"/>
    </source>
</evidence>
<dbReference type="PANTHER" id="PTHR23221:SF7">
    <property type="entry name" value="PHOSPHATIDYLINOSITOL-GLYCAN-SPECIFIC PHOSPHOLIPASE D"/>
    <property type="match status" value="1"/>
</dbReference>